<comment type="caution">
    <text evidence="1">The sequence shown here is derived from an EMBL/GenBank/DDBJ whole genome shotgun (WGS) entry which is preliminary data.</text>
</comment>
<proteinExistence type="predicted"/>
<dbReference type="Proteomes" id="UP001295684">
    <property type="component" value="Unassembled WGS sequence"/>
</dbReference>
<keyword evidence="2" id="KW-1185">Reference proteome</keyword>
<dbReference type="AlphaFoldDB" id="A0AAD1Y4R7"/>
<gene>
    <name evidence="1" type="ORF">ECRASSUSDP1_LOCUS25412</name>
</gene>
<name>A0AAD1Y4R7_EUPCR</name>
<reference evidence="1" key="1">
    <citation type="submission" date="2023-07" db="EMBL/GenBank/DDBJ databases">
        <authorList>
            <consortium name="AG Swart"/>
            <person name="Singh M."/>
            <person name="Singh A."/>
            <person name="Seah K."/>
            <person name="Emmerich C."/>
        </authorList>
    </citation>
    <scope>NUCLEOTIDE SEQUENCE</scope>
    <source>
        <strain evidence="1">DP1</strain>
    </source>
</reference>
<evidence type="ECO:0000313" key="1">
    <source>
        <dbReference type="EMBL" id="CAI2383896.1"/>
    </source>
</evidence>
<organism evidence="1 2">
    <name type="scientific">Euplotes crassus</name>
    <dbReference type="NCBI Taxonomy" id="5936"/>
    <lineage>
        <taxon>Eukaryota</taxon>
        <taxon>Sar</taxon>
        <taxon>Alveolata</taxon>
        <taxon>Ciliophora</taxon>
        <taxon>Intramacronucleata</taxon>
        <taxon>Spirotrichea</taxon>
        <taxon>Hypotrichia</taxon>
        <taxon>Euplotida</taxon>
        <taxon>Euplotidae</taxon>
        <taxon>Moneuplotes</taxon>
    </lineage>
</organism>
<sequence length="95" mass="11386">MLLKILNKFFQKPAFPSTVSLYTRSWLLLLFHEEEWLSNHNTLQLFLHSLFLRCRSSCHLPQYRRYTSLSYDRLRCTLISYLDLQSGQFGISQKP</sequence>
<evidence type="ECO:0000313" key="2">
    <source>
        <dbReference type="Proteomes" id="UP001295684"/>
    </source>
</evidence>
<protein>
    <submittedName>
        <fullName evidence="1">Uncharacterized protein</fullName>
    </submittedName>
</protein>
<accession>A0AAD1Y4R7</accession>
<dbReference type="EMBL" id="CAMPGE010026202">
    <property type="protein sequence ID" value="CAI2383896.1"/>
    <property type="molecule type" value="Genomic_DNA"/>
</dbReference>